<dbReference type="AlphaFoldDB" id="A0A3B0N216"/>
<evidence type="ECO:0000313" key="3">
    <source>
        <dbReference type="EMBL" id="SVP95592.1"/>
    </source>
</evidence>
<dbReference type="EMBL" id="UIVS01000004">
    <property type="protein sequence ID" value="SVP95592.1"/>
    <property type="molecule type" value="Genomic_DNA"/>
</dbReference>
<feature type="coiled-coil region" evidence="1">
    <location>
        <begin position="72"/>
        <end position="120"/>
    </location>
</feature>
<dbReference type="VEuPathDB" id="PiroplasmaDB:TA11297"/>
<name>A0A3B0N216_THEAN</name>
<protein>
    <submittedName>
        <fullName evidence="3">Uncharacterized protein</fullName>
    </submittedName>
</protein>
<keyword evidence="1" id="KW-0175">Coiled coil</keyword>
<proteinExistence type="predicted"/>
<accession>A0A3B0N216</accession>
<reference evidence="3" key="1">
    <citation type="submission" date="2018-07" db="EMBL/GenBank/DDBJ databases">
        <authorList>
            <person name="Quirk P.G."/>
            <person name="Krulwich T.A."/>
        </authorList>
    </citation>
    <scope>NUCLEOTIDE SEQUENCE</scope>
    <source>
        <strain evidence="3">Anand</strain>
    </source>
</reference>
<organism evidence="3">
    <name type="scientific">Theileria annulata</name>
    <dbReference type="NCBI Taxonomy" id="5874"/>
    <lineage>
        <taxon>Eukaryota</taxon>
        <taxon>Sar</taxon>
        <taxon>Alveolata</taxon>
        <taxon>Apicomplexa</taxon>
        <taxon>Aconoidasida</taxon>
        <taxon>Piroplasmida</taxon>
        <taxon>Theileriidae</taxon>
        <taxon>Theileria</taxon>
    </lineage>
</organism>
<evidence type="ECO:0000256" key="1">
    <source>
        <dbReference type="SAM" id="Coils"/>
    </source>
</evidence>
<evidence type="ECO:0000313" key="2">
    <source>
        <dbReference type="EMBL" id="SVP95004.1"/>
    </source>
</evidence>
<sequence>MKIIDEIRNYKCFIACNNFNYVSKILEYFEKLYKSNIIQYRIIINKLKRTLNDLSCKRGFILGILDYQRESNEYMREEVVRVEEKNNKILQEITREININRNYEEKITIYKKEKDNIINQIIRIESRIEFNKNQILYMNFIVHTFENKVNNINSLV</sequence>
<gene>
    <name evidence="2" type="ORF">TAT_000375800</name>
    <name evidence="3" type="ORF">TAV_000375700</name>
</gene>
<dbReference type="EMBL" id="UIVT01000004">
    <property type="protein sequence ID" value="SVP95004.1"/>
    <property type="molecule type" value="Genomic_DNA"/>
</dbReference>